<gene>
    <name evidence="4" type="ORF">RHTO0S_08e04500g</name>
</gene>
<protein>
    <submittedName>
        <fullName evidence="4">RHTO0S08e04500g1_1</fullName>
    </submittedName>
</protein>
<dbReference type="EMBL" id="LK052943">
    <property type="protein sequence ID" value="CDR43692.1"/>
    <property type="molecule type" value="Genomic_DNA"/>
</dbReference>
<keyword evidence="2" id="KW-0732">Signal</keyword>
<feature type="signal peptide" evidence="2">
    <location>
        <begin position="1"/>
        <end position="17"/>
    </location>
</feature>
<evidence type="ECO:0000256" key="1">
    <source>
        <dbReference type="SAM" id="MobiDB-lite"/>
    </source>
</evidence>
<dbReference type="OrthoDB" id="2537480at2759"/>
<feature type="domain" description="Transglycosylase SLT" evidence="3">
    <location>
        <begin position="172"/>
        <end position="285"/>
    </location>
</feature>
<feature type="compositionally biased region" description="Low complexity" evidence="1">
    <location>
        <begin position="64"/>
        <end position="77"/>
    </location>
</feature>
<feature type="compositionally biased region" description="Low complexity" evidence="1">
    <location>
        <begin position="106"/>
        <end position="115"/>
    </location>
</feature>
<feature type="region of interest" description="Disordered" evidence="1">
    <location>
        <begin position="53"/>
        <end position="77"/>
    </location>
</feature>
<evidence type="ECO:0000313" key="4">
    <source>
        <dbReference type="EMBL" id="CDR43692.1"/>
    </source>
</evidence>
<organism evidence="4">
    <name type="scientific">Rhodotorula toruloides</name>
    <name type="common">Yeast</name>
    <name type="synonym">Rhodosporidium toruloides</name>
    <dbReference type="NCBI Taxonomy" id="5286"/>
    <lineage>
        <taxon>Eukaryota</taxon>
        <taxon>Fungi</taxon>
        <taxon>Dikarya</taxon>
        <taxon>Basidiomycota</taxon>
        <taxon>Pucciniomycotina</taxon>
        <taxon>Microbotryomycetes</taxon>
        <taxon>Sporidiobolales</taxon>
        <taxon>Sporidiobolaceae</taxon>
        <taxon>Rhodotorula</taxon>
    </lineage>
</organism>
<feature type="compositionally biased region" description="Basic residues" evidence="1">
    <location>
        <begin position="53"/>
        <end position="63"/>
    </location>
</feature>
<evidence type="ECO:0000256" key="2">
    <source>
        <dbReference type="SAM" id="SignalP"/>
    </source>
</evidence>
<name>A0A061B1A0_RHOTO</name>
<feature type="chain" id="PRO_5001593899" evidence="2">
    <location>
        <begin position="18"/>
        <end position="337"/>
    </location>
</feature>
<evidence type="ECO:0000259" key="3">
    <source>
        <dbReference type="Pfam" id="PF01464"/>
    </source>
</evidence>
<dbReference type="SUPFAM" id="SSF53955">
    <property type="entry name" value="Lysozyme-like"/>
    <property type="match status" value="1"/>
</dbReference>
<accession>A0A061B1A0</accession>
<dbReference type="AlphaFoldDB" id="A0A061B1A0"/>
<dbReference type="InterPro" id="IPR023346">
    <property type="entry name" value="Lysozyme-like_dom_sf"/>
</dbReference>
<sequence length="337" mass="35348">MHLYILIFVACAGAVAALKSSPLDIRPQVLPAGSSALAVVPAPLPDTSHRLARRSARCHRLSRTSRTASHTTTSASSSSTSAVASTISAKGSGLFGVSDDKCGASGATEESSASGGPNGSEDWLNCGISKESPDSGWTPPTISLSSIRTISLSTALSMPNSVYSACKPYVSLFEEYGDKYGLPPILLAAFAMQESSCDPKVMGDNGGAYGLMQITEGAQNLYESPRCITQALLICKRCRSDKCGDAPDGGCADPDYNVKTAAAYFAQVLKEHNGSLLLALGTYNGWYAGLTYNKANAIRSECCQCVNNLDYHQQMLNGWLLGIDGSTLGTIRNAVCS</sequence>
<proteinExistence type="predicted"/>
<dbReference type="PANTHER" id="PTHR37423">
    <property type="entry name" value="SOLUBLE LYTIC MUREIN TRANSGLYCOSYLASE-RELATED"/>
    <property type="match status" value="1"/>
</dbReference>
<reference evidence="4" key="1">
    <citation type="journal article" date="2014" name="Genome Announc.">
        <title>Draft genome sequence of Rhodosporidium toruloides CECT1137, an oleaginous yeast of biotechnological interest.</title>
        <authorList>
            <person name="Morin N."/>
            <person name="Calcas X."/>
            <person name="Devillers H."/>
            <person name="Durrens P."/>
            <person name="Sherman D.J."/>
            <person name="Nicaud J.-M."/>
            <person name="Neuveglise C."/>
        </authorList>
    </citation>
    <scope>NUCLEOTIDE SEQUENCE</scope>
    <source>
        <strain evidence="4">CECT1137</strain>
    </source>
</reference>
<dbReference type="InterPro" id="IPR008258">
    <property type="entry name" value="Transglycosylase_SLT_dom_1"/>
</dbReference>
<dbReference type="Pfam" id="PF01464">
    <property type="entry name" value="SLT"/>
    <property type="match status" value="1"/>
</dbReference>
<dbReference type="Gene3D" id="1.10.530.10">
    <property type="match status" value="1"/>
</dbReference>
<feature type="region of interest" description="Disordered" evidence="1">
    <location>
        <begin position="106"/>
        <end position="140"/>
    </location>
</feature>
<dbReference type="PANTHER" id="PTHR37423:SF2">
    <property type="entry name" value="MEMBRANE-BOUND LYTIC MUREIN TRANSGLYCOSYLASE C"/>
    <property type="match status" value="1"/>
</dbReference>